<reference evidence="2 3" key="1">
    <citation type="submission" date="2020-08" db="EMBL/GenBank/DDBJ databases">
        <title>Genomic Encyclopedia of Type Strains, Phase III (KMG-III): the genomes of soil and plant-associated and newly described type strains.</title>
        <authorList>
            <person name="Whitman W."/>
        </authorList>
    </citation>
    <scope>NUCLEOTIDE SEQUENCE [LARGE SCALE GENOMIC DNA]</scope>
    <source>
        <strain evidence="2 3">CECT 3273</strain>
    </source>
</reference>
<evidence type="ECO:0000313" key="2">
    <source>
        <dbReference type="EMBL" id="MBB4899258.1"/>
    </source>
</evidence>
<organism evidence="2 3">
    <name type="scientific">Streptomyces griseomycini</name>
    <dbReference type="NCBI Taxonomy" id="66895"/>
    <lineage>
        <taxon>Bacteria</taxon>
        <taxon>Bacillati</taxon>
        <taxon>Actinomycetota</taxon>
        <taxon>Actinomycetes</taxon>
        <taxon>Kitasatosporales</taxon>
        <taxon>Streptomycetaceae</taxon>
        <taxon>Streptomyces</taxon>
    </lineage>
</organism>
<gene>
    <name evidence="2" type="ORF">FHS37_003318</name>
</gene>
<proteinExistence type="predicted"/>
<dbReference type="RefSeq" id="WP_184821774.1">
    <property type="nucleotide sequence ID" value="NZ_BMTI01000019.1"/>
</dbReference>
<dbReference type="AlphaFoldDB" id="A0A7W7LZA8"/>
<feature type="region of interest" description="Disordered" evidence="1">
    <location>
        <begin position="33"/>
        <end position="53"/>
    </location>
</feature>
<dbReference type="Proteomes" id="UP000579523">
    <property type="component" value="Unassembled WGS sequence"/>
</dbReference>
<evidence type="ECO:0000313" key="3">
    <source>
        <dbReference type="Proteomes" id="UP000579523"/>
    </source>
</evidence>
<sequence length="53" mass="6274">MRSKPATDRLTTRRDLRLREKTLWRMPYETCARSEEVPNVSTEDPDPVGRRCP</sequence>
<protein>
    <submittedName>
        <fullName evidence="2">Uncharacterized protein</fullName>
    </submittedName>
</protein>
<name>A0A7W7LZA8_9ACTN</name>
<dbReference type="EMBL" id="JACHJI010000005">
    <property type="protein sequence ID" value="MBB4899258.1"/>
    <property type="molecule type" value="Genomic_DNA"/>
</dbReference>
<comment type="caution">
    <text evidence="2">The sequence shown here is derived from an EMBL/GenBank/DDBJ whole genome shotgun (WGS) entry which is preliminary data.</text>
</comment>
<accession>A0A7W7LZA8</accession>
<evidence type="ECO:0000256" key="1">
    <source>
        <dbReference type="SAM" id="MobiDB-lite"/>
    </source>
</evidence>
<keyword evidence="3" id="KW-1185">Reference proteome</keyword>